<protein>
    <submittedName>
        <fullName evidence="1">Uncharacterized protein</fullName>
    </submittedName>
</protein>
<evidence type="ECO:0000313" key="1">
    <source>
        <dbReference type="EMBL" id="ALV06692.1"/>
    </source>
</evidence>
<dbReference type="EMBL" id="CP013729">
    <property type="protein sequence ID" value="ALV06692.1"/>
    <property type="molecule type" value="Genomic_DNA"/>
</dbReference>
<reference evidence="1 2" key="1">
    <citation type="submission" date="2015-12" db="EMBL/GenBank/DDBJ databases">
        <title>Complete genome of Roseateles depolymerans KCTC 42856.</title>
        <authorList>
            <person name="Kim K.M."/>
        </authorList>
    </citation>
    <scope>NUCLEOTIDE SEQUENCE [LARGE SCALE GENOMIC DNA]</scope>
    <source>
        <strain evidence="1 2">KCTC 42856</strain>
    </source>
</reference>
<proteinExistence type="predicted"/>
<gene>
    <name evidence="1" type="ORF">RD2015_2220</name>
</gene>
<dbReference type="KEGG" id="rdp:RD2015_2220"/>
<name>A0A0U3MXU3_9BURK</name>
<sequence>MVRMISAANVAPDFSQRRDLTASELRRLDDLCVVFEHEGRDSDMQPFYVFTVGGTLDGLPVGSVQGGCTVGGDTIVISGVDSVEAATEIAAVNLEDTVRALDAEAAAFLQSKAALERLNSVGFLEVINQAIKPDSDKSDQFVADMEAIRPLRGDGIILAAGGVVGPDEPKT</sequence>
<accession>A0A0U3MXU3</accession>
<dbReference type="AlphaFoldDB" id="A0A0U3MXU3"/>
<dbReference type="Proteomes" id="UP000060699">
    <property type="component" value="Chromosome"/>
</dbReference>
<evidence type="ECO:0000313" key="2">
    <source>
        <dbReference type="Proteomes" id="UP000060699"/>
    </source>
</evidence>
<keyword evidence="2" id="KW-1185">Reference proteome</keyword>
<dbReference type="STRING" id="76731.RD2015_2220"/>
<organism evidence="1 2">
    <name type="scientific">Roseateles depolymerans</name>
    <dbReference type="NCBI Taxonomy" id="76731"/>
    <lineage>
        <taxon>Bacteria</taxon>
        <taxon>Pseudomonadati</taxon>
        <taxon>Pseudomonadota</taxon>
        <taxon>Betaproteobacteria</taxon>
        <taxon>Burkholderiales</taxon>
        <taxon>Sphaerotilaceae</taxon>
        <taxon>Roseateles</taxon>
    </lineage>
</organism>